<evidence type="ECO:0000256" key="1">
    <source>
        <dbReference type="SAM" id="MobiDB-lite"/>
    </source>
</evidence>
<sequence>MCLALLMGFSMLKYILRGQGVFYGKNEWRKGEGGMVLKRWMSAVFALLLFLTMAPGAAAATPSPSPPSEGKAGKATVGTVQLSVVGDDVRGTILPETTVEIQEGDTAFTVLLDTLGPGKVVYTGSGNILYVREIDGLAEFDRGPLSGWMYRVNGQFPNHSAGVHTVKDGDVVEWVYTTDGGEDVGFPSTLSVKEGNNRIGQVSSKPESESSNKAKGKGAEKEQKPGKKSEQNYSSKKEEKKTNGQLKQTVHSLQTASVEETSDQTGEKEGSTEKEADFLRSLQQSVKWLQQSGSKRDWVTLALSRSVGKVPQGYLEQTTQLIKANNGEFRKVTDYERMALGIRSAGGDPRNVAGYNLIENIYNNERMTLQGNNGVIFALLALDSAHYHVPDHARWNRQKLVDWLIEKQNGDGSWALFGSDGDVDITAMTLTALAPYADEKVKQAKRKGFLWLASQQTESGGFRSWGLETSESASQVIIALASNGMDPTSSLFTQPGGNVLENLLTYQSDDGGFVHTQDGTSNIMATEQAVQALTAYRNYVEGKPRLYDFGDIHSNPRDTPSEEENPEGEDPPKDSPSDNEESDPSPNHSEGNRERHSNSLPGMGGGPSEEIWVTDVPSGSSEIVPLPEQIGVITEEEEPPKKETVSTEENSNPRHTEKAFASASPSSMSQNMSKGVSPQQGLIMLLLGVLCAMLGASMYVYEKRRQWQ</sequence>
<dbReference type="AlphaFoldDB" id="A0A521FG35"/>
<proteinExistence type="predicted"/>
<evidence type="ECO:0000259" key="3">
    <source>
        <dbReference type="Pfam" id="PF14478"/>
    </source>
</evidence>
<evidence type="ECO:0000256" key="2">
    <source>
        <dbReference type="SAM" id="Phobius"/>
    </source>
</evidence>
<gene>
    <name evidence="4" type="ORF">SAMN06264849_11911</name>
</gene>
<dbReference type="CDD" id="cd00688">
    <property type="entry name" value="ISOPREN_C2_like"/>
    <property type="match status" value="1"/>
</dbReference>
<feature type="compositionally biased region" description="Polar residues" evidence="1">
    <location>
        <begin position="243"/>
        <end position="259"/>
    </location>
</feature>
<keyword evidence="2" id="KW-1133">Transmembrane helix</keyword>
<feature type="transmembrane region" description="Helical" evidence="2">
    <location>
        <begin position="681"/>
        <end position="701"/>
    </location>
</feature>
<feature type="compositionally biased region" description="Low complexity" evidence="1">
    <location>
        <begin position="661"/>
        <end position="673"/>
    </location>
</feature>
<feature type="compositionally biased region" description="Basic and acidic residues" evidence="1">
    <location>
        <begin position="639"/>
        <end position="658"/>
    </location>
</feature>
<evidence type="ECO:0000313" key="4">
    <source>
        <dbReference type="EMBL" id="SMO95156.1"/>
    </source>
</evidence>
<feature type="compositionally biased region" description="Basic and acidic residues" evidence="1">
    <location>
        <begin position="546"/>
        <end position="560"/>
    </location>
</feature>
<dbReference type="InterPro" id="IPR027954">
    <property type="entry name" value="Transcobalamin-like_C"/>
</dbReference>
<dbReference type="GO" id="GO:0016740">
    <property type="term" value="F:transferase activity"/>
    <property type="evidence" value="ECO:0007669"/>
    <property type="project" value="UniProtKB-KW"/>
</dbReference>
<dbReference type="Pfam" id="PF14478">
    <property type="entry name" value="DUF4430"/>
    <property type="match status" value="1"/>
</dbReference>
<name>A0A521FG35_9BACL</name>
<dbReference type="Proteomes" id="UP000315636">
    <property type="component" value="Unassembled WGS sequence"/>
</dbReference>
<evidence type="ECO:0000313" key="5">
    <source>
        <dbReference type="Proteomes" id="UP000315636"/>
    </source>
</evidence>
<feature type="compositionally biased region" description="Basic and acidic residues" evidence="1">
    <location>
        <begin position="265"/>
        <end position="275"/>
    </location>
</feature>
<keyword evidence="5" id="KW-1185">Reference proteome</keyword>
<protein>
    <submittedName>
        <fullName evidence="4">Prenyltransferase and squalene oxidase repeat-containing protein</fullName>
    </submittedName>
</protein>
<feature type="domain" description="Transcobalamin-like C-terminal" evidence="3">
    <location>
        <begin position="104"/>
        <end position="177"/>
    </location>
</feature>
<keyword evidence="4" id="KW-0808">Transferase</keyword>
<dbReference type="Gene3D" id="2.170.130.30">
    <property type="match status" value="1"/>
</dbReference>
<keyword evidence="2" id="KW-0812">Transmembrane</keyword>
<keyword evidence="2" id="KW-0472">Membrane</keyword>
<accession>A0A521FG35</accession>
<feature type="region of interest" description="Disordered" evidence="1">
    <location>
        <begin position="185"/>
        <end position="275"/>
    </location>
</feature>
<feature type="region of interest" description="Disordered" evidence="1">
    <location>
        <begin position="546"/>
        <end position="674"/>
    </location>
</feature>
<organism evidence="4 5">
    <name type="scientific">Melghirimyces algeriensis</name>
    <dbReference type="NCBI Taxonomy" id="910412"/>
    <lineage>
        <taxon>Bacteria</taxon>
        <taxon>Bacillati</taxon>
        <taxon>Bacillota</taxon>
        <taxon>Bacilli</taxon>
        <taxon>Bacillales</taxon>
        <taxon>Thermoactinomycetaceae</taxon>
        <taxon>Melghirimyces</taxon>
    </lineage>
</organism>
<dbReference type="InterPro" id="IPR008930">
    <property type="entry name" value="Terpenoid_cyclase/PrenylTrfase"/>
</dbReference>
<dbReference type="EMBL" id="FXTI01000019">
    <property type="protein sequence ID" value="SMO95156.1"/>
    <property type="molecule type" value="Genomic_DNA"/>
</dbReference>
<reference evidence="4 5" key="1">
    <citation type="submission" date="2017-05" db="EMBL/GenBank/DDBJ databases">
        <authorList>
            <person name="Varghese N."/>
            <person name="Submissions S."/>
        </authorList>
    </citation>
    <scope>NUCLEOTIDE SEQUENCE [LARGE SCALE GENOMIC DNA]</scope>
    <source>
        <strain evidence="4 5">DSM 45474</strain>
    </source>
</reference>
<dbReference type="Gene3D" id="1.50.10.20">
    <property type="match status" value="1"/>
</dbReference>
<dbReference type="SUPFAM" id="SSF48239">
    <property type="entry name" value="Terpenoid cyclases/Protein prenyltransferases"/>
    <property type="match status" value="1"/>
</dbReference>
<feature type="compositionally biased region" description="Basic and acidic residues" evidence="1">
    <location>
        <begin position="206"/>
        <end position="242"/>
    </location>
</feature>